<protein>
    <submittedName>
        <fullName evidence="1">Phasin family protein</fullName>
    </submittedName>
</protein>
<evidence type="ECO:0000313" key="2">
    <source>
        <dbReference type="Proteomes" id="UP001216674"/>
    </source>
</evidence>
<reference evidence="1 2" key="1">
    <citation type="submission" date="2023-03" db="EMBL/GenBank/DDBJ databases">
        <title>Draft assemblies of triclosan tolerant bacteria isolated from returned activated sludge.</title>
        <authorList>
            <person name="Van Hamelsveld S."/>
        </authorList>
    </citation>
    <scope>NUCLEOTIDE SEQUENCE [LARGE SCALE GENOMIC DNA]</scope>
    <source>
        <strain evidence="1 2">GW210010_S58</strain>
    </source>
</reference>
<evidence type="ECO:0000313" key="1">
    <source>
        <dbReference type="EMBL" id="MDF3832572.1"/>
    </source>
</evidence>
<dbReference type="Proteomes" id="UP001216674">
    <property type="component" value="Unassembled WGS sequence"/>
</dbReference>
<dbReference type="EMBL" id="JARJLM010000111">
    <property type="protein sequence ID" value="MDF3832572.1"/>
    <property type="molecule type" value="Genomic_DNA"/>
</dbReference>
<accession>A0ABT6AJT4</accession>
<gene>
    <name evidence="1" type="ORF">P3W85_06375</name>
</gene>
<sequence>MASPSHAGYAEACQAQLSMALGLASTWAQVAEKIGALNLQAAKTFIAESADYFREASLEPISLALYRPELADVLAQRIASYSNSLNDILFGASGELSSEVQRQLAGMTGQDPFQWCLMGRDFLPDYGTTLPAMSVAVSGWVSAYLPAVKPLPAEPADVVQAPLLPAPADSTQKTATE</sequence>
<keyword evidence="2" id="KW-1185">Reference proteome</keyword>
<comment type="caution">
    <text evidence="1">The sequence shown here is derived from an EMBL/GenBank/DDBJ whole genome shotgun (WGS) entry which is preliminary data.</text>
</comment>
<proteinExistence type="predicted"/>
<organism evidence="1 2">
    <name type="scientific">Cupriavidus basilensis</name>
    <dbReference type="NCBI Taxonomy" id="68895"/>
    <lineage>
        <taxon>Bacteria</taxon>
        <taxon>Pseudomonadati</taxon>
        <taxon>Pseudomonadota</taxon>
        <taxon>Betaproteobacteria</taxon>
        <taxon>Burkholderiales</taxon>
        <taxon>Burkholderiaceae</taxon>
        <taxon>Cupriavidus</taxon>
    </lineage>
</organism>
<name>A0ABT6AJT4_9BURK</name>
<dbReference type="RefSeq" id="WP_051078476.1">
    <property type="nucleotide sequence ID" value="NZ_JARJLM010000111.1"/>
</dbReference>